<keyword evidence="2" id="KW-1185">Reference proteome</keyword>
<dbReference type="InterPro" id="IPR053720">
    <property type="entry name" value="Psm_Assembly_Chaperone"/>
</dbReference>
<dbReference type="Pfam" id="PF10178">
    <property type="entry name" value="PAC3"/>
    <property type="match status" value="1"/>
</dbReference>
<dbReference type="PANTHER" id="PTHR31051:SF1">
    <property type="entry name" value="PROTEASOME ASSEMBLY CHAPERONE 3"/>
    <property type="match status" value="1"/>
</dbReference>
<dbReference type="GO" id="GO:0043248">
    <property type="term" value="P:proteasome assembly"/>
    <property type="evidence" value="ECO:0007669"/>
    <property type="project" value="InterPro"/>
</dbReference>
<dbReference type="STRING" id="1149755.A0A2J6RWV8"/>
<dbReference type="Gene3D" id="3.30.230.90">
    <property type="match status" value="1"/>
</dbReference>
<dbReference type="InterPro" id="IPR018788">
    <property type="entry name" value="Proteasome_assmbl_chp_3"/>
</dbReference>
<accession>A0A2J6RWV8</accession>
<proteinExistence type="predicted"/>
<dbReference type="Proteomes" id="UP000235786">
    <property type="component" value="Unassembled WGS sequence"/>
</dbReference>
<evidence type="ECO:0000313" key="2">
    <source>
        <dbReference type="Proteomes" id="UP000235786"/>
    </source>
</evidence>
<dbReference type="AlphaFoldDB" id="A0A2J6RWV8"/>
<organism evidence="1 2">
    <name type="scientific">Hyaloscypha variabilis (strain UAMH 11265 / GT02V1 / F)</name>
    <name type="common">Meliniomyces variabilis</name>
    <dbReference type="NCBI Taxonomy" id="1149755"/>
    <lineage>
        <taxon>Eukaryota</taxon>
        <taxon>Fungi</taxon>
        <taxon>Dikarya</taxon>
        <taxon>Ascomycota</taxon>
        <taxon>Pezizomycotina</taxon>
        <taxon>Leotiomycetes</taxon>
        <taxon>Helotiales</taxon>
        <taxon>Hyaloscyphaceae</taxon>
        <taxon>Hyaloscypha</taxon>
        <taxon>Hyaloscypha variabilis</taxon>
    </lineage>
</organism>
<dbReference type="OrthoDB" id="5593278at2759"/>
<dbReference type="PANTHER" id="PTHR31051">
    <property type="entry name" value="PROTEASOME ASSEMBLY CHAPERONE 3"/>
    <property type="match status" value="1"/>
</dbReference>
<protein>
    <submittedName>
        <fullName evidence="1">Uncharacterized protein</fullName>
    </submittedName>
</protein>
<name>A0A2J6RWV8_HYAVF</name>
<reference evidence="1 2" key="1">
    <citation type="submission" date="2016-04" db="EMBL/GenBank/DDBJ databases">
        <title>A degradative enzymes factory behind the ericoid mycorrhizal symbiosis.</title>
        <authorList>
            <consortium name="DOE Joint Genome Institute"/>
            <person name="Martino E."/>
            <person name="Morin E."/>
            <person name="Grelet G."/>
            <person name="Kuo A."/>
            <person name="Kohler A."/>
            <person name="Daghino S."/>
            <person name="Barry K."/>
            <person name="Choi C."/>
            <person name="Cichocki N."/>
            <person name="Clum A."/>
            <person name="Copeland A."/>
            <person name="Hainaut M."/>
            <person name="Haridas S."/>
            <person name="Labutti K."/>
            <person name="Lindquist E."/>
            <person name="Lipzen A."/>
            <person name="Khouja H.-R."/>
            <person name="Murat C."/>
            <person name="Ohm R."/>
            <person name="Olson A."/>
            <person name="Spatafora J."/>
            <person name="Veneault-Fourrey C."/>
            <person name="Henrissat B."/>
            <person name="Grigoriev I."/>
            <person name="Martin F."/>
            <person name="Perotto S."/>
        </authorList>
    </citation>
    <scope>NUCLEOTIDE SEQUENCE [LARGE SCALE GENOMIC DNA]</scope>
    <source>
        <strain evidence="1 2">F</strain>
    </source>
</reference>
<sequence>MSTPALPAGLQDLGIDDGVKSTRFPAPSKQAAGLVNGTPTDVSSVYFGDKILITISQEGRLSQWIQVPLSSASPTTFDTALPSDNEDMLPLGHLTPKTLLGAGGEQRETLGHLYASQIASVIATRNPDETRTVVVGLGLQKVDMEREAFFDLLELLQKVI</sequence>
<gene>
    <name evidence="1" type="ORF">L207DRAFT_631175</name>
</gene>
<dbReference type="EMBL" id="KZ613942">
    <property type="protein sequence ID" value="PMD43004.1"/>
    <property type="molecule type" value="Genomic_DNA"/>
</dbReference>
<evidence type="ECO:0000313" key="1">
    <source>
        <dbReference type="EMBL" id="PMD43004.1"/>
    </source>
</evidence>